<feature type="repeat" description="WD" evidence="3">
    <location>
        <begin position="39"/>
        <end position="78"/>
    </location>
</feature>
<dbReference type="EMBL" id="KV453842">
    <property type="protein sequence ID" value="ODV90193.1"/>
    <property type="molecule type" value="Genomic_DNA"/>
</dbReference>
<accession>A0A1E4TES5</accession>
<feature type="non-terminal residue" evidence="5">
    <location>
        <position position="1"/>
    </location>
</feature>
<dbReference type="InterPro" id="IPR019775">
    <property type="entry name" value="WD40_repeat_CS"/>
</dbReference>
<reference evidence="6" key="1">
    <citation type="submission" date="2016-02" db="EMBL/GenBank/DDBJ databases">
        <title>Comparative genomics of biotechnologically important yeasts.</title>
        <authorList>
            <consortium name="DOE Joint Genome Institute"/>
            <person name="Riley R."/>
            <person name="Haridas S."/>
            <person name="Wolfe K.H."/>
            <person name="Lopes M.R."/>
            <person name="Hittinger C.T."/>
            <person name="Goker M."/>
            <person name="Salamov A."/>
            <person name="Wisecaver J."/>
            <person name="Long T.M."/>
            <person name="Aerts A.L."/>
            <person name="Barry K."/>
            <person name="Choi C."/>
            <person name="Clum A."/>
            <person name="Coughlan A.Y."/>
            <person name="Deshpande S."/>
            <person name="Douglass A.P."/>
            <person name="Hanson S.J."/>
            <person name="Klenk H.-P."/>
            <person name="Labutti K."/>
            <person name="Lapidus A."/>
            <person name="Lindquist E."/>
            <person name="Lipzen A."/>
            <person name="Meier-Kolthoff J.P."/>
            <person name="Ohm R.A."/>
            <person name="Otillar R.P."/>
            <person name="Pangilinan J."/>
            <person name="Peng Y."/>
            <person name="Rokas A."/>
            <person name="Rosa C.A."/>
            <person name="Scheuner C."/>
            <person name="Sibirny A.A."/>
            <person name="Slot J.C."/>
            <person name="Stielow J.B."/>
            <person name="Sun H."/>
            <person name="Kurtzman C.P."/>
            <person name="Blackwell M."/>
            <person name="Jeffries T.W."/>
            <person name="Grigoriev I.V."/>
        </authorList>
    </citation>
    <scope>NUCLEOTIDE SEQUENCE [LARGE SCALE GENOMIC DNA]</scope>
    <source>
        <strain evidence="6">NRRL Y-17796</strain>
    </source>
</reference>
<dbReference type="AlphaFoldDB" id="A0A1E4TES5"/>
<keyword evidence="6" id="KW-1185">Reference proteome</keyword>
<dbReference type="Gene3D" id="2.130.10.10">
    <property type="entry name" value="YVTN repeat-like/Quinoprotein amine dehydrogenase"/>
    <property type="match status" value="2"/>
</dbReference>
<evidence type="ECO:0000313" key="6">
    <source>
        <dbReference type="Proteomes" id="UP000095023"/>
    </source>
</evidence>
<evidence type="ECO:0000256" key="1">
    <source>
        <dbReference type="ARBA" id="ARBA00022574"/>
    </source>
</evidence>
<evidence type="ECO:0000256" key="3">
    <source>
        <dbReference type="PROSITE-ProRule" id="PRU00221"/>
    </source>
</evidence>
<dbReference type="PROSITE" id="PS00678">
    <property type="entry name" value="WD_REPEATS_1"/>
    <property type="match status" value="1"/>
</dbReference>
<dbReference type="InterPro" id="IPR051959">
    <property type="entry name" value="PAK1-Kinase_Regulator"/>
</dbReference>
<dbReference type="InterPro" id="IPR001680">
    <property type="entry name" value="WD40_rpt"/>
</dbReference>
<dbReference type="Proteomes" id="UP000095023">
    <property type="component" value="Unassembled WGS sequence"/>
</dbReference>
<name>A0A1E4TES5_9ASCO</name>
<organism evidence="5 6">
    <name type="scientific">Tortispora caseinolytica NRRL Y-17796</name>
    <dbReference type="NCBI Taxonomy" id="767744"/>
    <lineage>
        <taxon>Eukaryota</taxon>
        <taxon>Fungi</taxon>
        <taxon>Dikarya</taxon>
        <taxon>Ascomycota</taxon>
        <taxon>Saccharomycotina</taxon>
        <taxon>Trigonopsidomycetes</taxon>
        <taxon>Trigonopsidales</taxon>
        <taxon>Trigonopsidaceae</taxon>
        <taxon>Tortispora</taxon>
    </lineage>
</organism>
<dbReference type="PROSITE" id="PS50082">
    <property type="entry name" value="WD_REPEATS_2"/>
    <property type="match status" value="2"/>
</dbReference>
<keyword evidence="2" id="KW-0677">Repeat</keyword>
<feature type="region of interest" description="Disordered" evidence="4">
    <location>
        <begin position="320"/>
        <end position="342"/>
    </location>
</feature>
<proteinExistence type="predicted"/>
<dbReference type="SUPFAM" id="SSF50978">
    <property type="entry name" value="WD40 repeat-like"/>
    <property type="match status" value="1"/>
</dbReference>
<sequence>IMSTKRELSKEPFRVIVGSYEHHLACFAVDSTFIPIFYFAPHTSAIRCMAQSKRYLVSGSNDEHIRLYDLQKRKELGSLIYHDGSITALAFYGTKWLMSASDEGLILLWRTKDWEVMAQLKGHKGRVNDIAIHPSGKVAVSVGIDRSIRLWNLMTAKKAAMLKLGKDEPLKVDFNSQGTTIAIGFNRSVQIFDPTTMTSTKELKFTSPLQHIAHVSYPDSHAFSDLLLIAFSNGDIIAYDPVSLDQVYKISTGANRVKHFSVSTIDDAMWLAAVSSDGLILVYDISSAREPSLFAKHQVSERLTCCVLVPDNVEKAETMKKRKIEGAESDMSATEPEDESEE</sequence>
<dbReference type="SMART" id="SM00320">
    <property type="entry name" value="WD40"/>
    <property type="match status" value="5"/>
</dbReference>
<dbReference type="PANTHER" id="PTHR44675">
    <property type="entry name" value="PAK1 INTERACTING PROTEIN 1"/>
    <property type="match status" value="1"/>
</dbReference>
<protein>
    <submittedName>
        <fullName evidence="5">Uncharacterized protein</fullName>
    </submittedName>
</protein>
<gene>
    <name evidence="5" type="ORF">CANCADRAFT_11758</name>
</gene>
<evidence type="ECO:0000256" key="2">
    <source>
        <dbReference type="ARBA" id="ARBA00022737"/>
    </source>
</evidence>
<dbReference type="InterPro" id="IPR015943">
    <property type="entry name" value="WD40/YVTN_repeat-like_dom_sf"/>
</dbReference>
<feature type="repeat" description="WD" evidence="3">
    <location>
        <begin position="120"/>
        <end position="161"/>
    </location>
</feature>
<evidence type="ECO:0000313" key="5">
    <source>
        <dbReference type="EMBL" id="ODV90193.1"/>
    </source>
</evidence>
<keyword evidence="1 3" id="KW-0853">WD repeat</keyword>
<dbReference type="Pfam" id="PF00400">
    <property type="entry name" value="WD40"/>
    <property type="match status" value="2"/>
</dbReference>
<evidence type="ECO:0000256" key="4">
    <source>
        <dbReference type="SAM" id="MobiDB-lite"/>
    </source>
</evidence>
<dbReference type="PROSITE" id="PS50294">
    <property type="entry name" value="WD_REPEATS_REGION"/>
    <property type="match status" value="1"/>
</dbReference>
<dbReference type="PANTHER" id="PTHR44675:SF1">
    <property type="entry name" value="P21-ACTIVATED PROTEIN KINASE-INTERACTING PROTEIN 1"/>
    <property type="match status" value="1"/>
</dbReference>
<feature type="non-terminal residue" evidence="5">
    <location>
        <position position="342"/>
    </location>
</feature>
<dbReference type="OrthoDB" id="308449at2759"/>
<dbReference type="InterPro" id="IPR036322">
    <property type="entry name" value="WD40_repeat_dom_sf"/>
</dbReference>